<comment type="caution">
    <text evidence="7">Lacks conserved residue(s) required for the propagation of feature annotation.</text>
</comment>
<proteinExistence type="inferred from homology"/>
<evidence type="ECO:0000256" key="5">
    <source>
        <dbReference type="ARBA" id="ARBA00023141"/>
    </source>
</evidence>
<feature type="binding site" evidence="7">
    <location>
        <position position="18"/>
    </location>
    <ligand>
        <name>3-phosphoshikimate</name>
        <dbReference type="ChEBI" id="CHEBI:145989"/>
    </ligand>
</feature>
<feature type="binding site" evidence="7">
    <location>
        <position position="157"/>
    </location>
    <ligand>
        <name>3-phosphoshikimate</name>
        <dbReference type="ChEBI" id="CHEBI:145989"/>
    </ligand>
</feature>
<evidence type="ECO:0000313" key="10">
    <source>
        <dbReference type="Proteomes" id="UP000032740"/>
    </source>
</evidence>
<keyword evidence="10" id="KW-1185">Reference proteome</keyword>
<keyword evidence="5 7" id="KW-0057">Aromatic amino acid biosynthesis</keyword>
<dbReference type="KEGG" id="apal:BN85412160"/>
<dbReference type="PANTHER" id="PTHR21090:SF5">
    <property type="entry name" value="PENTAFUNCTIONAL AROM POLYPEPTIDE"/>
    <property type="match status" value="1"/>
</dbReference>
<dbReference type="GO" id="GO:0009423">
    <property type="term" value="P:chorismate biosynthetic process"/>
    <property type="evidence" value="ECO:0007669"/>
    <property type="project" value="UniProtKB-UniRule"/>
</dbReference>
<feature type="binding site" evidence="7">
    <location>
        <position position="111"/>
    </location>
    <ligand>
        <name>phosphoenolpyruvate</name>
        <dbReference type="ChEBI" id="CHEBI:58702"/>
    </ligand>
</feature>
<evidence type="ECO:0000256" key="7">
    <source>
        <dbReference type="HAMAP-Rule" id="MF_00210"/>
    </source>
</evidence>
<evidence type="ECO:0000256" key="2">
    <source>
        <dbReference type="ARBA" id="ARBA00009948"/>
    </source>
</evidence>
<comment type="subcellular location">
    <subcellularLocation>
        <location evidence="7">Cytoplasm</location>
    </subcellularLocation>
</comment>
<dbReference type="EC" id="2.5.1.19" evidence="7"/>
<dbReference type="PROSITE" id="PS00885">
    <property type="entry name" value="EPSP_SYNTHASE_2"/>
    <property type="match status" value="1"/>
</dbReference>
<evidence type="ECO:0000256" key="6">
    <source>
        <dbReference type="ARBA" id="ARBA00044633"/>
    </source>
</evidence>
<dbReference type="PIRSF" id="PIRSF000505">
    <property type="entry name" value="EPSPS"/>
    <property type="match status" value="1"/>
</dbReference>
<feature type="binding site" evidence="7">
    <location>
        <position position="396"/>
    </location>
    <ligand>
        <name>phosphoenolpyruvate</name>
        <dbReference type="ChEBI" id="CHEBI:58702"/>
    </ligand>
</feature>
<feature type="binding site" evidence="7">
    <location>
        <position position="327"/>
    </location>
    <ligand>
        <name>phosphoenolpyruvate</name>
        <dbReference type="ChEBI" id="CHEBI:58702"/>
    </ligand>
</feature>
<dbReference type="InterPro" id="IPR006264">
    <property type="entry name" value="EPSP_synthase"/>
</dbReference>
<dbReference type="EMBL" id="FO681347">
    <property type="protein sequence ID" value="CCV64793.1"/>
    <property type="molecule type" value="Genomic_DNA"/>
</dbReference>
<dbReference type="GO" id="GO:0009073">
    <property type="term" value="P:aromatic amino acid family biosynthetic process"/>
    <property type="evidence" value="ECO:0007669"/>
    <property type="project" value="UniProtKB-KW"/>
</dbReference>
<organism evidence="9 10">
    <name type="scientific">Alteracholeplasma palmae (strain ATCC 49389 / J233)</name>
    <name type="common">Acholeplasma palmae</name>
    <dbReference type="NCBI Taxonomy" id="1318466"/>
    <lineage>
        <taxon>Bacteria</taxon>
        <taxon>Bacillati</taxon>
        <taxon>Mycoplasmatota</taxon>
        <taxon>Mollicutes</taxon>
        <taxon>Acholeplasmatales</taxon>
        <taxon>Acholeplasmataceae</taxon>
        <taxon>Acholeplasma</taxon>
    </lineage>
</organism>
<feature type="binding site" evidence="7">
    <location>
        <position position="156"/>
    </location>
    <ligand>
        <name>3-phosphoshikimate</name>
        <dbReference type="ChEBI" id="CHEBI:145989"/>
    </ligand>
</feature>
<dbReference type="InterPro" id="IPR036968">
    <property type="entry name" value="Enolpyruvate_Tfrase_sf"/>
</dbReference>
<dbReference type="UniPathway" id="UPA00053">
    <property type="reaction ID" value="UER00089"/>
</dbReference>
<keyword evidence="3 7" id="KW-0028">Amino-acid biosynthesis</keyword>
<evidence type="ECO:0000256" key="4">
    <source>
        <dbReference type="ARBA" id="ARBA00022679"/>
    </source>
</evidence>
<comment type="pathway">
    <text evidence="1 7">Metabolic intermediate biosynthesis; chorismate biosynthesis; chorismate from D-erythrose 4-phosphate and phosphoenolpyruvate: step 6/7.</text>
</comment>
<evidence type="ECO:0000256" key="1">
    <source>
        <dbReference type="ARBA" id="ARBA00004811"/>
    </source>
</evidence>
<dbReference type="GO" id="GO:0005737">
    <property type="term" value="C:cytoplasm"/>
    <property type="evidence" value="ECO:0007669"/>
    <property type="project" value="UniProtKB-SubCell"/>
</dbReference>
<feature type="binding site" evidence="7">
    <location>
        <position position="157"/>
    </location>
    <ligand>
        <name>phosphoenolpyruvate</name>
        <dbReference type="ChEBI" id="CHEBI:58702"/>
    </ligand>
</feature>
<keyword evidence="7" id="KW-0963">Cytoplasm</keyword>
<feature type="binding site" evidence="7">
    <location>
        <position position="155"/>
    </location>
    <ligand>
        <name>3-phosphoshikimate</name>
        <dbReference type="ChEBI" id="CHEBI:145989"/>
    </ligand>
</feature>
<dbReference type="RefSeq" id="WP_030003676.1">
    <property type="nucleotide sequence ID" value="NC_022538.1"/>
</dbReference>
<dbReference type="SUPFAM" id="SSF55205">
    <property type="entry name" value="EPT/RTPC-like"/>
    <property type="match status" value="1"/>
</dbReference>
<evidence type="ECO:0000259" key="8">
    <source>
        <dbReference type="Pfam" id="PF00275"/>
    </source>
</evidence>
<feature type="binding site" evidence="7">
    <location>
        <position position="323"/>
    </location>
    <ligand>
        <name>3-phosphoshikimate</name>
        <dbReference type="ChEBI" id="CHEBI:145989"/>
    </ligand>
</feature>
<dbReference type="InterPro" id="IPR013792">
    <property type="entry name" value="RNA3'P_cycl/enolpyr_Trfase_a/b"/>
</dbReference>
<comment type="subunit">
    <text evidence="7">Monomer.</text>
</comment>
<dbReference type="GO" id="GO:0008652">
    <property type="term" value="P:amino acid biosynthetic process"/>
    <property type="evidence" value="ECO:0007669"/>
    <property type="project" value="UniProtKB-KW"/>
</dbReference>
<dbReference type="HOGENOM" id="CLU_024321_0_0_14"/>
<comment type="catalytic activity">
    <reaction evidence="6">
        <text>3-phosphoshikimate + phosphoenolpyruvate = 5-O-(1-carboxyvinyl)-3-phosphoshikimate + phosphate</text>
        <dbReference type="Rhea" id="RHEA:21256"/>
        <dbReference type="ChEBI" id="CHEBI:43474"/>
        <dbReference type="ChEBI" id="CHEBI:57701"/>
        <dbReference type="ChEBI" id="CHEBI:58702"/>
        <dbReference type="ChEBI" id="CHEBI:145989"/>
        <dbReference type="EC" id="2.5.1.19"/>
    </reaction>
    <physiologicalReaction direction="left-to-right" evidence="6">
        <dbReference type="Rhea" id="RHEA:21257"/>
    </physiologicalReaction>
</comment>
<dbReference type="InterPro" id="IPR023193">
    <property type="entry name" value="EPSP_synthase_CS"/>
</dbReference>
<feature type="binding site" evidence="7">
    <location>
        <position position="183"/>
    </location>
    <ligand>
        <name>3-phosphoshikimate</name>
        <dbReference type="ChEBI" id="CHEBI:145989"/>
    </ligand>
</feature>
<feature type="domain" description="Enolpyruvate transferase" evidence="8">
    <location>
        <begin position="4"/>
        <end position="404"/>
    </location>
</feature>
<protein>
    <recommendedName>
        <fullName evidence="7">3-phosphoshikimate 1-carboxyvinyltransferase</fullName>
        <ecNumber evidence="7">2.5.1.19</ecNumber>
    </recommendedName>
    <alternativeName>
        <fullName evidence="7">5-enolpyruvylshikimate-3-phosphate synthase</fullName>
        <shortName evidence="7">EPSP synthase</shortName>
        <shortName evidence="7">EPSPS</shortName>
    </alternativeName>
</protein>
<reference evidence="9 10" key="1">
    <citation type="journal article" date="2013" name="J. Mol. Microbiol. Biotechnol.">
        <title>Analysis of the Complete Genomes of Acholeplasma brassicae , A. palmae and A. laidlawii and Their Comparison to the Obligate Parasites from ' Candidatus Phytoplasma'.</title>
        <authorList>
            <person name="Kube M."/>
            <person name="Siewert C."/>
            <person name="Migdoll A.M."/>
            <person name="Duduk B."/>
            <person name="Holz S."/>
            <person name="Rabus R."/>
            <person name="Seemuller E."/>
            <person name="Mitrovic J."/>
            <person name="Muller I."/>
            <person name="Buttner C."/>
            <person name="Reinhardt R."/>
        </authorList>
    </citation>
    <scope>NUCLEOTIDE SEQUENCE [LARGE SCALE GENOMIC DNA]</scope>
    <source>
        <strain evidence="9 10">J233</strain>
    </source>
</reference>
<dbReference type="HAMAP" id="MF_00210">
    <property type="entry name" value="EPSP_synth"/>
    <property type="match status" value="1"/>
</dbReference>
<evidence type="ECO:0000256" key="3">
    <source>
        <dbReference type="ARBA" id="ARBA00022605"/>
    </source>
</evidence>
<feature type="active site" description="Proton acceptor" evidence="7">
    <location>
        <position position="296"/>
    </location>
</feature>
<dbReference type="AlphaFoldDB" id="U4KLN5"/>
<feature type="binding site" evidence="7">
    <location>
        <position position="19"/>
    </location>
    <ligand>
        <name>3-phosphoshikimate</name>
        <dbReference type="ChEBI" id="CHEBI:145989"/>
    </ligand>
</feature>
<keyword evidence="4 7" id="KW-0808">Transferase</keyword>
<evidence type="ECO:0000313" key="9">
    <source>
        <dbReference type="EMBL" id="CCV64793.1"/>
    </source>
</evidence>
<gene>
    <name evidence="7 9" type="primary">aroA</name>
    <name evidence="9" type="ORF">BN85412160</name>
</gene>
<dbReference type="Pfam" id="PF00275">
    <property type="entry name" value="EPSP_synthase"/>
    <property type="match status" value="1"/>
</dbReference>
<dbReference type="CDD" id="cd01556">
    <property type="entry name" value="EPSP_synthase"/>
    <property type="match status" value="1"/>
</dbReference>
<feature type="binding site" evidence="7">
    <location>
        <position position="83"/>
    </location>
    <ligand>
        <name>phosphoenolpyruvate</name>
        <dbReference type="ChEBI" id="CHEBI:58702"/>
    </ligand>
</feature>
<accession>U4KLN5</accession>
<dbReference type="GO" id="GO:0003866">
    <property type="term" value="F:3-phosphoshikimate 1-carboxyvinyltransferase activity"/>
    <property type="evidence" value="ECO:0007669"/>
    <property type="project" value="UniProtKB-UniRule"/>
</dbReference>
<dbReference type="Proteomes" id="UP000032740">
    <property type="component" value="Chromosome"/>
</dbReference>
<dbReference type="STRING" id="1318466.BN85412160"/>
<feature type="binding site" evidence="7">
    <location>
        <position position="296"/>
    </location>
    <ligand>
        <name>3-phosphoshikimate</name>
        <dbReference type="ChEBI" id="CHEBI:145989"/>
    </ligand>
</feature>
<dbReference type="Gene3D" id="3.65.10.10">
    <property type="entry name" value="Enolpyruvate transferase domain"/>
    <property type="match status" value="2"/>
</dbReference>
<name>U4KLN5_ALTPJ</name>
<feature type="binding site" evidence="7">
    <location>
        <position position="18"/>
    </location>
    <ligand>
        <name>phosphoenolpyruvate</name>
        <dbReference type="ChEBI" id="CHEBI:58702"/>
    </ligand>
</feature>
<feature type="binding site" evidence="7">
    <location>
        <position position="23"/>
    </location>
    <ligand>
        <name>3-phosphoshikimate</name>
        <dbReference type="ChEBI" id="CHEBI:145989"/>
    </ligand>
</feature>
<sequence>MIIKPSPLSGTIKIVSSKSLSHRYIIAAGLSEGMSKIENVLDSDDLTATKKALEALGVTFSNDLVRGTFPKLMNSTIDAYESGSTIRFMIPIAMLQEKEVTFIGRAKLPERPLDVFEKMFIPKNYTFKKLETKNLPLLVKGPLNPGAYRMPGNVSSQFLTGLLYVLPLLHGESVIELTTDLESRGYVDLTLKVLKEFGIKIEEVKNKYIIPGNQKYQAHDAYVEGDFSQAAFFLVAGTIENEIRLQGLNKDSLQGDKEIISIIQKMGGKITFEKNDIIVQKAQTHGMTIDLSQIPDLGPILFVLAALSEGTTHFINCQRLKIKESDRLTAMYNELKKLGADLTLEENGLIVNGVKEFKGNVTLETYGDHRIAMALAIASIRANAPITLLNPEVVNKSYPTFFEEFEKLGGDIKI</sequence>
<comment type="function">
    <text evidence="7">Catalyzes the transfer of the enolpyruvyl moiety of phosphoenolpyruvate (PEP) to the 5-hydroxyl of shikimate-3-phosphate (S3P) to produce enolpyruvyl shikimate-3-phosphate and inorganic phosphate.</text>
</comment>
<comment type="similarity">
    <text evidence="2 7">Belongs to the EPSP synthase family.</text>
</comment>
<dbReference type="NCBIfam" id="TIGR01356">
    <property type="entry name" value="aroA"/>
    <property type="match status" value="1"/>
</dbReference>
<dbReference type="InterPro" id="IPR001986">
    <property type="entry name" value="Enolpyruvate_Tfrase_dom"/>
</dbReference>
<feature type="binding site" evidence="7">
    <location>
        <position position="370"/>
    </location>
    <ligand>
        <name>phosphoenolpyruvate</name>
        <dbReference type="ChEBI" id="CHEBI:58702"/>
    </ligand>
</feature>
<dbReference type="OrthoDB" id="9809920at2"/>
<dbReference type="PANTHER" id="PTHR21090">
    <property type="entry name" value="AROM/DEHYDROQUINATE SYNTHASE"/>
    <property type="match status" value="1"/>
</dbReference>